<evidence type="ECO:0000256" key="1">
    <source>
        <dbReference type="RuleBase" id="RU366034"/>
    </source>
</evidence>
<proteinExistence type="inferred from homology"/>
<dbReference type="Pfam" id="PF19086">
    <property type="entry name" value="Terpene_syn_C_2"/>
    <property type="match status" value="1"/>
</dbReference>
<reference evidence="2 3" key="1">
    <citation type="submission" date="2021-02" db="EMBL/GenBank/DDBJ databases">
        <title>De Novo genome assembly of isolated myxobacteria.</title>
        <authorList>
            <person name="Stevens D.C."/>
        </authorList>
    </citation>
    <scope>NUCLEOTIDE SEQUENCE [LARGE SCALE GENOMIC DNA]</scope>
    <source>
        <strain evidence="2 3">SCHIC003</strain>
    </source>
</reference>
<name>A0ABX7N5H6_9BACT</name>
<evidence type="ECO:0000313" key="2">
    <source>
        <dbReference type="EMBL" id="QSQ13980.1"/>
    </source>
</evidence>
<organism evidence="2 3">
    <name type="scientific">Myxococcus landrumensis</name>
    <dbReference type="NCBI Taxonomy" id="2813577"/>
    <lineage>
        <taxon>Bacteria</taxon>
        <taxon>Pseudomonadati</taxon>
        <taxon>Myxococcota</taxon>
        <taxon>Myxococcia</taxon>
        <taxon>Myxococcales</taxon>
        <taxon>Cystobacterineae</taxon>
        <taxon>Myxococcaceae</taxon>
        <taxon>Myxococcus</taxon>
    </lineage>
</organism>
<gene>
    <name evidence="2" type="ORF">JY572_37640</name>
</gene>
<dbReference type="PANTHER" id="PTHR35201:SF4">
    <property type="entry name" value="BETA-PINACENE SYNTHASE-RELATED"/>
    <property type="match status" value="1"/>
</dbReference>
<keyword evidence="1" id="KW-0456">Lyase</keyword>
<accession>A0ABX7N5H6</accession>
<dbReference type="Gene3D" id="1.10.600.10">
    <property type="entry name" value="Farnesyl Diphosphate Synthase"/>
    <property type="match status" value="1"/>
</dbReference>
<dbReference type="EC" id="4.2.3.-" evidence="1"/>
<dbReference type="InterPro" id="IPR034686">
    <property type="entry name" value="Terpene_cyclase-like_2"/>
</dbReference>
<sequence length="358" mass="40423">MAPLTAHQGLSLYCPIPPAIHPRAEAVEALTQEWTARQRLYVDKRGLLRLSRLRAGEFVSRIMPTGSEAALQVAVDFFVWLFAFDDAFCDEDAFGQPPHDMAVYAGLLGHLLDSPHTRILPEDPFAQSLRGLHQRLVRHASPVQLHRWSDAVRGYLHGQVWEAANREAQRVCDLDTYIVLRLYSGAVMACPTLIDVVNGQELPTEELSRPLVRAATEVAATLVIWDNDLISHQKELRTRSELHNLLTVLMHARRCSESEARQEALRMRDALMALFLRLLAQGQVEASRPLSMYLKGLGHFVRANIDWSNVSGRYFDPDLRAPTDSVMACEAPPRDSMTLEPLPIPSVQWWWEALSPEK</sequence>
<dbReference type="EMBL" id="CP071091">
    <property type="protein sequence ID" value="QSQ13980.1"/>
    <property type="molecule type" value="Genomic_DNA"/>
</dbReference>
<comment type="cofactor">
    <cofactor evidence="1">
        <name>Mg(2+)</name>
        <dbReference type="ChEBI" id="CHEBI:18420"/>
    </cofactor>
</comment>
<dbReference type="SUPFAM" id="SSF48576">
    <property type="entry name" value="Terpenoid synthases"/>
    <property type="match status" value="1"/>
</dbReference>
<keyword evidence="3" id="KW-1185">Reference proteome</keyword>
<keyword evidence="1" id="KW-0460">Magnesium</keyword>
<evidence type="ECO:0000313" key="3">
    <source>
        <dbReference type="Proteomes" id="UP000663090"/>
    </source>
</evidence>
<comment type="similarity">
    <text evidence="1">Belongs to the terpene synthase family.</text>
</comment>
<dbReference type="SFLD" id="SFLDG01020">
    <property type="entry name" value="Terpene_Cyclase_Like_2"/>
    <property type="match status" value="1"/>
</dbReference>
<dbReference type="Proteomes" id="UP000663090">
    <property type="component" value="Chromosome"/>
</dbReference>
<keyword evidence="1" id="KW-0479">Metal-binding</keyword>
<dbReference type="InterPro" id="IPR008949">
    <property type="entry name" value="Isoprenoid_synthase_dom_sf"/>
</dbReference>
<dbReference type="SFLD" id="SFLDS00005">
    <property type="entry name" value="Isoprenoid_Synthase_Type_I"/>
    <property type="match status" value="1"/>
</dbReference>
<protein>
    <recommendedName>
        <fullName evidence="1">Terpene synthase</fullName>
        <ecNumber evidence="1">4.2.3.-</ecNumber>
    </recommendedName>
</protein>
<dbReference type="RefSeq" id="WP_206715774.1">
    <property type="nucleotide sequence ID" value="NZ_CP071091.1"/>
</dbReference>
<dbReference type="PANTHER" id="PTHR35201">
    <property type="entry name" value="TERPENE SYNTHASE"/>
    <property type="match status" value="1"/>
</dbReference>